<feature type="transmembrane region" description="Helical" evidence="11">
    <location>
        <begin position="131"/>
        <end position="150"/>
    </location>
</feature>
<dbReference type="SUPFAM" id="SSF52343">
    <property type="entry name" value="Ferredoxin reductase-like, C-terminal NADP-linked domain"/>
    <property type="match status" value="1"/>
</dbReference>
<evidence type="ECO:0000313" key="14">
    <source>
        <dbReference type="Proteomes" id="UP000034112"/>
    </source>
</evidence>
<dbReference type="AlphaFoldDB" id="A0A0G0AAN6"/>
<dbReference type="InterPro" id="IPR013121">
    <property type="entry name" value="Fe_red_NAD-bd_6"/>
</dbReference>
<evidence type="ECO:0000256" key="3">
    <source>
        <dbReference type="ARBA" id="ARBA00022448"/>
    </source>
</evidence>
<keyword evidence="7" id="KW-0560">Oxidoreductase</keyword>
<dbReference type="Gene3D" id="3.40.50.80">
    <property type="entry name" value="Nucleotide-binding domain of ferredoxin-NADP reductase (FNR) module"/>
    <property type="match status" value="1"/>
</dbReference>
<evidence type="ECO:0000256" key="7">
    <source>
        <dbReference type="ARBA" id="ARBA00023002"/>
    </source>
</evidence>
<comment type="subcellular location">
    <subcellularLocation>
        <location evidence="1">Membrane</location>
        <topology evidence="1">Multi-pass membrane protein</topology>
    </subcellularLocation>
</comment>
<comment type="caution">
    <text evidence="13">The sequence shown here is derived from an EMBL/GenBank/DDBJ whole genome shotgun (WGS) entry which is preliminary data.</text>
</comment>
<accession>A0A0G0AAN6</accession>
<dbReference type="GO" id="GO:0015677">
    <property type="term" value="P:copper ion import"/>
    <property type="evidence" value="ECO:0007669"/>
    <property type="project" value="TreeGrafter"/>
</dbReference>
<proteinExistence type="inferred from homology"/>
<gene>
    <name evidence="13" type="ORF">THAR02_05839</name>
</gene>
<dbReference type="SFLD" id="SFLDS00052">
    <property type="entry name" value="Ferric_Reductase_Domain"/>
    <property type="match status" value="1"/>
</dbReference>
<dbReference type="GO" id="GO:0006826">
    <property type="term" value="P:iron ion transport"/>
    <property type="evidence" value="ECO:0007669"/>
    <property type="project" value="TreeGrafter"/>
</dbReference>
<dbReference type="Pfam" id="PF01794">
    <property type="entry name" value="Ferric_reduct"/>
    <property type="match status" value="1"/>
</dbReference>
<dbReference type="PANTHER" id="PTHR32361">
    <property type="entry name" value="FERRIC/CUPRIC REDUCTASE TRANSMEMBRANE COMPONENT"/>
    <property type="match status" value="1"/>
</dbReference>
<dbReference type="Proteomes" id="UP000034112">
    <property type="component" value="Unassembled WGS sequence"/>
</dbReference>
<evidence type="ECO:0000256" key="8">
    <source>
        <dbReference type="ARBA" id="ARBA00023065"/>
    </source>
</evidence>
<dbReference type="EMBL" id="JOKZ01000167">
    <property type="protein sequence ID" value="KKP02059.1"/>
    <property type="molecule type" value="Genomic_DNA"/>
</dbReference>
<keyword evidence="10" id="KW-0325">Glycoprotein</keyword>
<feature type="transmembrane region" description="Helical" evidence="11">
    <location>
        <begin position="48"/>
        <end position="69"/>
    </location>
</feature>
<dbReference type="PANTHER" id="PTHR32361:SF9">
    <property type="entry name" value="FERRIC REDUCTASE TRANSMEMBRANE COMPONENT 3-RELATED"/>
    <property type="match status" value="1"/>
</dbReference>
<evidence type="ECO:0000256" key="1">
    <source>
        <dbReference type="ARBA" id="ARBA00004141"/>
    </source>
</evidence>
<evidence type="ECO:0000256" key="2">
    <source>
        <dbReference type="ARBA" id="ARBA00006278"/>
    </source>
</evidence>
<evidence type="ECO:0000256" key="6">
    <source>
        <dbReference type="ARBA" id="ARBA00022989"/>
    </source>
</evidence>
<sequence>METSSVYLSLPASKERLYDYSKAMDWPYQFVTLSEADRHKRRILNDQYGLYAQLSPLVPIIGLLLVRLVRWRLGKLTEKQAPYDAEATSSAVAFYEASVASSPLALWRRFSWWLSDNVEFAGLTLCQRDQLIFGGVWAAWLLFLCTKDTGTDYHHLARRFGIVGISQLPILYLLSLKWFNLVALILRTSHEHLNRWHRTLGRITYLFITLHGVLYLNYYFQVGGLPAAFLRVVPALGMSGLFCMTLLNTTSLKLIRRLSYRVFFIIHITVALALPFIVWFHVPHGRIYMAEALAVAIVDLGIRRYTRVTSFCAVEGIIGTDLVKVKVKSSDNMMKSLASRPGSHIYLSIPPMSKSKKAPLLLSYLGSEFIFNPFTVAAIDEEAGEFMLVVRQMRGPTTKTLSSFSDPLLRDINVALSFDGPYGDYTSFPSFSGSEFDGVLLFAGGVGATFILPLLKHIRTENPSLRVQTIWATRNINEAAWCTTQADSGILKESGLRLFCTRSGFESTDNSACECSSISDVEMSSLDKESKVNDSSVPVESFQRPNIRQIVNAFFQQGHGRRVGVVVCGPDEMAADVRRVVTHWVERDRDVWFHNESFGW</sequence>
<evidence type="ECO:0000256" key="11">
    <source>
        <dbReference type="SAM" id="Phobius"/>
    </source>
</evidence>
<keyword evidence="3" id="KW-0813">Transport</keyword>
<feature type="transmembrane region" description="Helical" evidence="11">
    <location>
        <begin position="259"/>
        <end position="280"/>
    </location>
</feature>
<keyword evidence="4 11" id="KW-0812">Transmembrane</keyword>
<reference evidence="14" key="1">
    <citation type="journal article" date="2015" name="Genome Announc.">
        <title>Draft whole-genome sequence of the biocontrol agent Trichoderma harzianum T6776.</title>
        <authorList>
            <person name="Baroncelli R."/>
            <person name="Piaggeschi G."/>
            <person name="Fiorini L."/>
            <person name="Bertolini E."/>
            <person name="Zapparata A."/>
            <person name="Pe M.E."/>
            <person name="Sarrocco S."/>
            <person name="Vannacci G."/>
        </authorList>
    </citation>
    <scope>NUCLEOTIDE SEQUENCE [LARGE SCALE GENOMIC DNA]</scope>
    <source>
        <strain evidence="14">T6776</strain>
    </source>
</reference>
<feature type="transmembrane region" description="Helical" evidence="11">
    <location>
        <begin position="170"/>
        <end position="188"/>
    </location>
</feature>
<keyword evidence="8" id="KW-0406">Ion transport</keyword>
<evidence type="ECO:0000256" key="5">
    <source>
        <dbReference type="ARBA" id="ARBA00022982"/>
    </source>
</evidence>
<name>A0A0G0AAN6_TRIHA</name>
<dbReference type="PROSITE" id="PS51384">
    <property type="entry name" value="FAD_FR"/>
    <property type="match status" value="1"/>
</dbReference>
<dbReference type="InterPro" id="IPR039261">
    <property type="entry name" value="FNR_nucleotide-bd"/>
</dbReference>
<evidence type="ECO:0000256" key="10">
    <source>
        <dbReference type="ARBA" id="ARBA00023180"/>
    </source>
</evidence>
<dbReference type="CDD" id="cd06186">
    <property type="entry name" value="NOX_Duox_like_FAD_NADP"/>
    <property type="match status" value="1"/>
</dbReference>
<feature type="transmembrane region" description="Helical" evidence="11">
    <location>
        <begin position="226"/>
        <end position="247"/>
    </location>
</feature>
<dbReference type="InterPro" id="IPR013112">
    <property type="entry name" value="FAD-bd_8"/>
</dbReference>
<evidence type="ECO:0000256" key="9">
    <source>
        <dbReference type="ARBA" id="ARBA00023136"/>
    </source>
</evidence>
<dbReference type="OMA" id="DNSACEC"/>
<dbReference type="GO" id="GO:0006879">
    <property type="term" value="P:intracellular iron ion homeostasis"/>
    <property type="evidence" value="ECO:0007669"/>
    <property type="project" value="TreeGrafter"/>
</dbReference>
<keyword evidence="6 11" id="KW-1133">Transmembrane helix</keyword>
<organism evidence="13 14">
    <name type="scientific">Trichoderma harzianum</name>
    <name type="common">Hypocrea lixii</name>
    <dbReference type="NCBI Taxonomy" id="5544"/>
    <lineage>
        <taxon>Eukaryota</taxon>
        <taxon>Fungi</taxon>
        <taxon>Dikarya</taxon>
        <taxon>Ascomycota</taxon>
        <taxon>Pezizomycotina</taxon>
        <taxon>Sordariomycetes</taxon>
        <taxon>Hypocreomycetidae</taxon>
        <taxon>Hypocreales</taxon>
        <taxon>Hypocreaceae</taxon>
        <taxon>Trichoderma</taxon>
    </lineage>
</organism>
<dbReference type="InterPro" id="IPR013130">
    <property type="entry name" value="Fe3_Rdtase_TM_dom"/>
</dbReference>
<dbReference type="SFLD" id="SFLDG01168">
    <property type="entry name" value="Ferric_reductase_subgroup_(FRE"/>
    <property type="match status" value="1"/>
</dbReference>
<keyword evidence="5" id="KW-0249">Electron transport</keyword>
<keyword evidence="9 11" id="KW-0472">Membrane</keyword>
<dbReference type="Pfam" id="PF08022">
    <property type="entry name" value="FAD_binding_8"/>
    <property type="match status" value="1"/>
</dbReference>
<dbReference type="GO" id="GO:0005886">
    <property type="term" value="C:plasma membrane"/>
    <property type="evidence" value="ECO:0007669"/>
    <property type="project" value="TreeGrafter"/>
</dbReference>
<evidence type="ECO:0000313" key="13">
    <source>
        <dbReference type="EMBL" id="KKP02059.1"/>
    </source>
</evidence>
<dbReference type="InterPro" id="IPR017927">
    <property type="entry name" value="FAD-bd_FR_type"/>
</dbReference>
<dbReference type="GO" id="GO:0000293">
    <property type="term" value="F:ferric-chelate reductase activity"/>
    <property type="evidence" value="ECO:0007669"/>
    <property type="project" value="UniProtKB-ARBA"/>
</dbReference>
<feature type="transmembrane region" description="Helical" evidence="11">
    <location>
        <begin position="200"/>
        <end position="220"/>
    </location>
</feature>
<comment type="similarity">
    <text evidence="2">Belongs to the ferric reductase (FRE) family.</text>
</comment>
<dbReference type="Pfam" id="PF08030">
    <property type="entry name" value="NAD_binding_6"/>
    <property type="match status" value="1"/>
</dbReference>
<protein>
    <submittedName>
        <fullName evidence="13">Ferric reductase like transmembrane component</fullName>
    </submittedName>
</protein>
<dbReference type="InterPro" id="IPR051410">
    <property type="entry name" value="Ferric/Cupric_Reductase"/>
</dbReference>
<feature type="domain" description="FAD-binding FR-type" evidence="12">
    <location>
        <begin position="295"/>
        <end position="428"/>
    </location>
</feature>
<evidence type="ECO:0000256" key="4">
    <source>
        <dbReference type="ARBA" id="ARBA00022692"/>
    </source>
</evidence>
<dbReference type="OrthoDB" id="10006946at2759"/>
<evidence type="ECO:0000259" key="12">
    <source>
        <dbReference type="PROSITE" id="PS51384"/>
    </source>
</evidence>